<evidence type="ECO:0000313" key="4">
    <source>
        <dbReference type="Proteomes" id="UP001633002"/>
    </source>
</evidence>
<dbReference type="SUPFAM" id="SSF54695">
    <property type="entry name" value="POZ domain"/>
    <property type="match status" value="1"/>
</dbReference>
<dbReference type="PROSITE" id="PS50097">
    <property type="entry name" value="BTB"/>
    <property type="match status" value="1"/>
</dbReference>
<organism evidence="3 4">
    <name type="scientific">Riccia sorocarpa</name>
    <dbReference type="NCBI Taxonomy" id="122646"/>
    <lineage>
        <taxon>Eukaryota</taxon>
        <taxon>Viridiplantae</taxon>
        <taxon>Streptophyta</taxon>
        <taxon>Embryophyta</taxon>
        <taxon>Marchantiophyta</taxon>
        <taxon>Marchantiopsida</taxon>
        <taxon>Marchantiidae</taxon>
        <taxon>Marchantiales</taxon>
        <taxon>Ricciaceae</taxon>
        <taxon>Riccia</taxon>
    </lineage>
</organism>
<evidence type="ECO:0000256" key="1">
    <source>
        <dbReference type="ARBA" id="ARBA00004906"/>
    </source>
</evidence>
<dbReference type="EMBL" id="JBJQOH010000004">
    <property type="protein sequence ID" value="KAL3689437.1"/>
    <property type="molecule type" value="Genomic_DNA"/>
</dbReference>
<keyword evidence="4" id="KW-1185">Reference proteome</keyword>
<evidence type="ECO:0000259" key="2">
    <source>
        <dbReference type="PROSITE" id="PS50097"/>
    </source>
</evidence>
<sequence length="437" mass="48783">MALACSMNAGMLTEFDVHLRQMVDNAEFCDVTFLCEDGIQVHGCRMLLAARCPFFQGMLFGEMTESRNSKVDLPTISSSVLILVMKFLYTGKLVLEDLKPATSTLSPLEKGDGPFKLDWSSLLRAAVTAQYFLLDDLQKVITDLLWEDLPQGDSMGSEDSVRQLAKAFSLIHQYPTLLIVGTIGALCTSMAASLRSSDLSPATLSVLSEPAFTTYLEKTQRSWDQEPWAEIIDEYLRIRDIVTWSAVLVSGTENLDRTCLPGPEAAMNFIYSSEDDRSNAASDFSRGRTSFINRIAKESLRPLLKESRTGYMPTPESNIWDLGAESGKTRRIASKDDETLILTVRWETSSFKVAAFAGLQMRSCDTLEWEIGITPQGSLEKLSMANFEFGLVTVKHGKPFCHESISRLSAHSRCFAIRVGSDLRSARLYMNRRRTFS</sequence>
<feature type="domain" description="BTB" evidence="2">
    <location>
        <begin position="29"/>
        <end position="97"/>
    </location>
</feature>
<comment type="pathway">
    <text evidence="1">Protein modification; protein ubiquitination.</text>
</comment>
<dbReference type="PANTHER" id="PTHR24413">
    <property type="entry name" value="SPECKLE-TYPE POZ PROTEIN"/>
    <property type="match status" value="1"/>
</dbReference>
<dbReference type="Pfam" id="PF00651">
    <property type="entry name" value="BTB"/>
    <property type="match status" value="1"/>
</dbReference>
<dbReference type="Gene3D" id="3.30.710.10">
    <property type="entry name" value="Potassium Channel Kv1.1, Chain A"/>
    <property type="match status" value="1"/>
</dbReference>
<dbReference type="Proteomes" id="UP001633002">
    <property type="component" value="Unassembled WGS sequence"/>
</dbReference>
<comment type="caution">
    <text evidence="3">The sequence shown here is derived from an EMBL/GenBank/DDBJ whole genome shotgun (WGS) entry which is preliminary data.</text>
</comment>
<dbReference type="InterPro" id="IPR000210">
    <property type="entry name" value="BTB/POZ_dom"/>
</dbReference>
<dbReference type="AlphaFoldDB" id="A0ABD3HFT4"/>
<protein>
    <recommendedName>
        <fullName evidence="2">BTB domain-containing protein</fullName>
    </recommendedName>
</protein>
<name>A0ABD3HFT4_9MARC</name>
<dbReference type="CDD" id="cd18186">
    <property type="entry name" value="BTB_POZ_ZBTB_KLHL-like"/>
    <property type="match status" value="1"/>
</dbReference>
<reference evidence="3 4" key="1">
    <citation type="submission" date="2024-09" db="EMBL/GenBank/DDBJ databases">
        <title>Chromosome-scale assembly of Riccia sorocarpa.</title>
        <authorList>
            <person name="Paukszto L."/>
        </authorList>
    </citation>
    <scope>NUCLEOTIDE SEQUENCE [LARGE SCALE GENOMIC DNA]</scope>
    <source>
        <strain evidence="3">LP-2024</strain>
        <tissue evidence="3">Aerial parts of the thallus</tissue>
    </source>
</reference>
<accession>A0ABD3HFT4</accession>
<gene>
    <name evidence="3" type="ORF">R1sor_015746</name>
</gene>
<dbReference type="SMART" id="SM00225">
    <property type="entry name" value="BTB"/>
    <property type="match status" value="1"/>
</dbReference>
<dbReference type="InterPro" id="IPR011333">
    <property type="entry name" value="SKP1/BTB/POZ_sf"/>
</dbReference>
<evidence type="ECO:0000313" key="3">
    <source>
        <dbReference type="EMBL" id="KAL3689437.1"/>
    </source>
</evidence>
<proteinExistence type="predicted"/>